<dbReference type="Ensembl" id="ENSLLTT00000011289.1">
    <property type="protein sequence ID" value="ENSLLTP00000010868.1"/>
    <property type="gene ID" value="ENSLLTG00000008344.1"/>
</dbReference>
<protein>
    <submittedName>
        <fullName evidence="2">Uncharacterized protein</fullName>
    </submittedName>
</protein>
<dbReference type="Proteomes" id="UP000694406">
    <property type="component" value="Unplaced"/>
</dbReference>
<feature type="region of interest" description="Disordered" evidence="1">
    <location>
        <begin position="26"/>
        <end position="47"/>
    </location>
</feature>
<reference evidence="2" key="1">
    <citation type="submission" date="2025-08" db="UniProtKB">
        <authorList>
            <consortium name="Ensembl"/>
        </authorList>
    </citation>
    <scope>IDENTIFICATION</scope>
</reference>
<evidence type="ECO:0000313" key="3">
    <source>
        <dbReference type="Proteomes" id="UP000694406"/>
    </source>
</evidence>
<organism evidence="2 3">
    <name type="scientific">Laticauda laticaudata</name>
    <name type="common">Blue-ringed sea krait</name>
    <name type="synonym">Blue-lipped sea krait</name>
    <dbReference type="NCBI Taxonomy" id="8630"/>
    <lineage>
        <taxon>Eukaryota</taxon>
        <taxon>Metazoa</taxon>
        <taxon>Chordata</taxon>
        <taxon>Craniata</taxon>
        <taxon>Vertebrata</taxon>
        <taxon>Euteleostomi</taxon>
        <taxon>Lepidosauria</taxon>
        <taxon>Squamata</taxon>
        <taxon>Bifurcata</taxon>
        <taxon>Unidentata</taxon>
        <taxon>Episquamata</taxon>
        <taxon>Toxicofera</taxon>
        <taxon>Serpentes</taxon>
        <taxon>Colubroidea</taxon>
        <taxon>Elapidae</taxon>
        <taxon>Laticaudinae</taxon>
        <taxon>Laticauda</taxon>
    </lineage>
</organism>
<reference evidence="2" key="2">
    <citation type="submission" date="2025-09" db="UniProtKB">
        <authorList>
            <consortium name="Ensembl"/>
        </authorList>
    </citation>
    <scope>IDENTIFICATION</scope>
</reference>
<sequence length="47" mass="5440">IECLHTWKTLPLRVSWTIHHSQLATASSPRDNLPWPTCHRKSTQCTT</sequence>
<proteinExistence type="predicted"/>
<feature type="compositionally biased region" description="Basic residues" evidence="1">
    <location>
        <begin position="38"/>
        <end position="47"/>
    </location>
</feature>
<keyword evidence="3" id="KW-1185">Reference proteome</keyword>
<name>A0A8C5RZD1_LATLA</name>
<accession>A0A8C5RZD1</accession>
<evidence type="ECO:0000313" key="2">
    <source>
        <dbReference type="Ensembl" id="ENSLLTP00000010868.1"/>
    </source>
</evidence>
<evidence type="ECO:0000256" key="1">
    <source>
        <dbReference type="SAM" id="MobiDB-lite"/>
    </source>
</evidence>
<dbReference type="AlphaFoldDB" id="A0A8C5RZD1"/>